<dbReference type="CDD" id="cd21644">
    <property type="entry name" value="batCoV-HKU9_NS7b"/>
    <property type="match status" value="1"/>
</dbReference>
<proteinExistence type="predicted"/>
<sequence length="198" mass="22432">MYFLIFVLALLASADTFRLEIQAQSYCISSDLNYCYGLVEPCNGVLVAVNQPRNLTLYMCVNLSGVQQRDLGVKHVFTLLDPFGQFICSHRAVNGSLRQVGWGTRYVTFSVLSRGFGVKPLSIPDLCSGGVVIRTRSSFNIVMACVSFPGWHWDDTFRYYSLEPTDNCNLQVRPLTRRPRHYYPTQKGVFAQPIKDEL</sequence>
<dbReference type="InterPro" id="IPR044326">
    <property type="entry name" value="NS7b_batCoV-HKU9"/>
</dbReference>
<evidence type="ECO:0000313" key="1">
    <source>
        <dbReference type="EMBL" id="WCC63880.1"/>
    </source>
</evidence>
<gene>
    <name evidence="1" type="primary">ORF7a</name>
</gene>
<organism evidence="1">
    <name type="scientific">Bat Coronavirus MrYN20</name>
    <dbReference type="NCBI Taxonomy" id="3018862"/>
    <lineage>
        <taxon>Viruses</taxon>
        <taxon>Riboviria</taxon>
        <taxon>Orthornavirae</taxon>
        <taxon>Pisuviricota</taxon>
        <taxon>Pisoniviricetes</taxon>
        <taxon>Nidovirales</taxon>
        <taxon>Cornidovirineae</taxon>
        <taxon>Coronaviridae</taxon>
        <taxon>Orthocoronavirinae</taxon>
    </lineage>
</organism>
<accession>A0AA49IFJ9</accession>
<name>A0AA49IFJ9_9NIDO</name>
<dbReference type="EMBL" id="OQ175338">
    <property type="protein sequence ID" value="WCC63880.1"/>
    <property type="molecule type" value="Genomic_RNA"/>
</dbReference>
<reference evidence="1" key="1">
    <citation type="submission" date="2023-01" db="EMBL/GenBank/DDBJ databases">
        <title>Panoramic Analysis of Coronaviruses Carried by Representative Bat Species in Southern China to Better Understand the Coronavirus Sphere.</title>
        <authorList>
            <person name="Han Y."/>
            <person name="Xu P."/>
            <person name="Wang Y."/>
            <person name="Zhao W."/>
            <person name="Wang J."/>
            <person name="Jin Q."/>
            <person name="Wu Z."/>
        </authorList>
    </citation>
    <scope>NUCLEOTIDE SEQUENCE</scope>
    <source>
        <strain evidence="1">BtMr-BetaCoV/YN2020-Q318</strain>
    </source>
</reference>
<protein>
    <submittedName>
        <fullName evidence="1">ORF7a protein</fullName>
    </submittedName>
</protein>